<keyword evidence="7" id="KW-1185">Reference proteome</keyword>
<dbReference type="GO" id="GO:0006629">
    <property type="term" value="P:lipid metabolic process"/>
    <property type="evidence" value="ECO:0007669"/>
    <property type="project" value="InterPro"/>
</dbReference>
<proteinExistence type="inferred from homology"/>
<organism evidence="6 7">
    <name type="scientific">Candidatus Odyssella acanthamoebae</name>
    <dbReference type="NCBI Taxonomy" id="91604"/>
    <lineage>
        <taxon>Bacteria</taxon>
        <taxon>Pseudomonadati</taxon>
        <taxon>Pseudomonadota</taxon>
        <taxon>Alphaproteobacteria</taxon>
        <taxon>Holosporales</taxon>
        <taxon>Candidatus Paracaedibacteraceae</taxon>
        <taxon>Candidatus Odyssella</taxon>
    </lineage>
</organism>
<gene>
    <name evidence="6" type="ORF">ID47_10000</name>
</gene>
<evidence type="ECO:0000313" key="6">
    <source>
        <dbReference type="EMBL" id="AIK96991.1"/>
    </source>
</evidence>
<evidence type="ECO:0000256" key="2">
    <source>
        <dbReference type="ARBA" id="ARBA00022598"/>
    </source>
</evidence>
<dbReference type="AlphaFoldDB" id="A0A077AWV1"/>
<dbReference type="GO" id="GO:0030729">
    <property type="term" value="F:acetoacetate-CoA ligase activity"/>
    <property type="evidence" value="ECO:0007669"/>
    <property type="project" value="InterPro"/>
</dbReference>
<dbReference type="Pfam" id="PF00501">
    <property type="entry name" value="AMP-binding"/>
    <property type="match status" value="1"/>
</dbReference>
<dbReference type="SUPFAM" id="SSF56801">
    <property type="entry name" value="Acetyl-CoA synthetase-like"/>
    <property type="match status" value="1"/>
</dbReference>
<sequence>MLPSHQSSAQNTPLWSPSDCESTLLQKFIAHQNYQTYEELYDFSITQFDEFWSQLWDFCQIIGIKGEAPFIENKEKVKEAVFFPKASLNYAENLLKRRDDHSSIISYSEHGHLQTLSYADLYTITAKLAAELKDLGVKPGDRITGYLPNIPETIIAMLATASIGAVWSSCSPDFGTQGVIDRFGQISPKVLFITDGYFYNGKTFNSLEKIPEICAAIPSIETIIAIPFTKETEIPNLYLNFDTIKAKRSETKIIFQKLPFNHPLFIMYSSGTTGVPKCIVHGAGGTLLQHLKEHQLHCDLQPDDRLFYFTTCGWMMWNWLVSGLASGATLVLFDGNPVFPSADSLFKIAQETQLTHFGTSAKYLDNLSKLAIKPNDRYTLDNLKMILSTGSPLLPEIFDYVYTSIKSEVCLASISGGTDIVSCFALGNPLRPVWRGELQGRGLGMKVEVYNEDGQSVLGEKGELVCTAPFPSRPIGFWNDPDGQKYHNAYYSVYNNVWHHGDFVEITNNDGLIIYGRSDSVLNPGGVRIGTAEIYRQVEQIPDVLESLAVGQNWKGDVRVILFVKLKTDIKLTDDLITTIKTQIKINTTPRHVPAKIIQVTDIPRTKNGKIVEIAVRKTIHNEPIKNVESLANPESLKEYQNIPELQT</sequence>
<dbReference type="Proteomes" id="UP000028926">
    <property type="component" value="Chromosome"/>
</dbReference>
<dbReference type="InterPro" id="IPR000873">
    <property type="entry name" value="AMP-dep_synth/lig_dom"/>
</dbReference>
<dbReference type="Gene3D" id="3.30.300.30">
    <property type="match status" value="1"/>
</dbReference>
<dbReference type="RefSeq" id="WP_038465915.1">
    <property type="nucleotide sequence ID" value="NZ_CP008941.1"/>
</dbReference>
<dbReference type="EMBL" id="CP008941">
    <property type="protein sequence ID" value="AIK96991.1"/>
    <property type="molecule type" value="Genomic_DNA"/>
</dbReference>
<evidence type="ECO:0000256" key="3">
    <source>
        <dbReference type="ARBA" id="ARBA00022741"/>
    </source>
</evidence>
<dbReference type="PANTHER" id="PTHR42921:SF1">
    <property type="entry name" value="ACETOACETYL-COA SYNTHETASE"/>
    <property type="match status" value="1"/>
</dbReference>
<feature type="domain" description="AMP-dependent synthetase/ligase" evidence="5">
    <location>
        <begin position="100"/>
        <end position="469"/>
    </location>
</feature>
<evidence type="ECO:0000256" key="4">
    <source>
        <dbReference type="ARBA" id="ARBA00022840"/>
    </source>
</evidence>
<evidence type="ECO:0000256" key="1">
    <source>
        <dbReference type="ARBA" id="ARBA00006432"/>
    </source>
</evidence>
<dbReference type="GO" id="GO:0005524">
    <property type="term" value="F:ATP binding"/>
    <property type="evidence" value="ECO:0007669"/>
    <property type="project" value="UniProtKB-KW"/>
</dbReference>
<evidence type="ECO:0000259" key="5">
    <source>
        <dbReference type="Pfam" id="PF00501"/>
    </source>
</evidence>
<keyword evidence="4" id="KW-0067">ATP-binding</keyword>
<dbReference type="STRING" id="91604.ID47_10000"/>
<dbReference type="Gene3D" id="3.40.50.12780">
    <property type="entry name" value="N-terminal domain of ligase-like"/>
    <property type="match status" value="1"/>
</dbReference>
<dbReference type="InterPro" id="IPR005914">
    <property type="entry name" value="Acac_CoA_synth"/>
</dbReference>
<dbReference type="HOGENOM" id="CLU_000022_3_3_5"/>
<accession>A0A077AWV1</accession>
<dbReference type="InterPro" id="IPR020845">
    <property type="entry name" value="AMP-binding_CS"/>
</dbReference>
<keyword evidence="3" id="KW-0547">Nucleotide-binding</keyword>
<dbReference type="eggNOG" id="COG0365">
    <property type="taxonomic scope" value="Bacteria"/>
</dbReference>
<dbReference type="PANTHER" id="PTHR42921">
    <property type="entry name" value="ACETOACETYL-COA SYNTHETASE"/>
    <property type="match status" value="1"/>
</dbReference>
<comment type="similarity">
    <text evidence="1">Belongs to the ATP-dependent AMP-binding enzyme family.</text>
</comment>
<dbReference type="PROSITE" id="PS00455">
    <property type="entry name" value="AMP_BINDING"/>
    <property type="match status" value="1"/>
</dbReference>
<dbReference type="NCBIfam" id="NF002937">
    <property type="entry name" value="PRK03584.1"/>
    <property type="match status" value="1"/>
</dbReference>
<dbReference type="NCBIfam" id="TIGR01217">
    <property type="entry name" value="ac_ac_CoA_syn"/>
    <property type="match status" value="1"/>
</dbReference>
<dbReference type="CDD" id="cd05943">
    <property type="entry name" value="AACS"/>
    <property type="match status" value="1"/>
</dbReference>
<dbReference type="InterPro" id="IPR045851">
    <property type="entry name" value="AMP-bd_C_sf"/>
</dbReference>
<protein>
    <submittedName>
        <fullName evidence="6">Acetoacetyl-CoA synthetase</fullName>
    </submittedName>
</protein>
<keyword evidence="2" id="KW-0436">Ligase</keyword>
<reference evidence="6 7" key="1">
    <citation type="submission" date="2014-07" db="EMBL/GenBank/DDBJ databases">
        <title>Comparative genomic insights into amoeba endosymbionts belonging to the families of Holosporaceae and Candidatus Midichloriaceae within Rickettsiales.</title>
        <authorList>
            <person name="Wang Z."/>
            <person name="Wu M."/>
        </authorList>
    </citation>
    <scope>NUCLEOTIDE SEQUENCE [LARGE SCALE GENOMIC DNA]</scope>
    <source>
        <strain evidence="6">PRA3</strain>
    </source>
</reference>
<dbReference type="InterPro" id="IPR042099">
    <property type="entry name" value="ANL_N_sf"/>
</dbReference>
<evidence type="ECO:0000313" key="7">
    <source>
        <dbReference type="Proteomes" id="UP000028926"/>
    </source>
</evidence>
<dbReference type="OrthoDB" id="9803968at2"/>
<name>A0A077AWV1_9PROT</name>
<dbReference type="KEGG" id="paca:ID47_10000"/>